<dbReference type="CDD" id="cd22671">
    <property type="entry name" value="FHA_APTX-like"/>
    <property type="match status" value="1"/>
</dbReference>
<feature type="region of interest" description="Disordered" evidence="9">
    <location>
        <begin position="73"/>
        <end position="94"/>
    </location>
</feature>
<dbReference type="SMART" id="SM00483">
    <property type="entry name" value="POLXc"/>
    <property type="match status" value="1"/>
</dbReference>
<dbReference type="InterPro" id="IPR002008">
    <property type="entry name" value="DNA_pol_X_beta-like"/>
</dbReference>
<dbReference type="PANTHER" id="PTHR11276:SF28">
    <property type="entry name" value="DNA POLYMERASE LAMBDA"/>
    <property type="match status" value="1"/>
</dbReference>
<reference evidence="11" key="1">
    <citation type="submission" date="2021-01" db="EMBL/GenBank/DDBJ databases">
        <authorList>
            <person name="Corre E."/>
            <person name="Pelletier E."/>
            <person name="Niang G."/>
            <person name="Scheremetjew M."/>
            <person name="Finn R."/>
            <person name="Kale V."/>
            <person name="Holt S."/>
            <person name="Cochrane G."/>
            <person name="Meng A."/>
            <person name="Brown T."/>
            <person name="Cohen L."/>
        </authorList>
    </citation>
    <scope>NUCLEOTIDE SEQUENCE</scope>
    <source>
        <strain evidence="11">CCMP645</strain>
    </source>
</reference>
<dbReference type="GO" id="GO:0005634">
    <property type="term" value="C:nucleus"/>
    <property type="evidence" value="ECO:0007669"/>
    <property type="project" value="TreeGrafter"/>
</dbReference>
<organism evidence="11">
    <name type="scientific">Chrysotila carterae</name>
    <name type="common">Marine alga</name>
    <name type="synonym">Syracosphaera carterae</name>
    <dbReference type="NCBI Taxonomy" id="13221"/>
    <lineage>
        <taxon>Eukaryota</taxon>
        <taxon>Haptista</taxon>
        <taxon>Haptophyta</taxon>
        <taxon>Prymnesiophyceae</taxon>
        <taxon>Isochrysidales</taxon>
        <taxon>Isochrysidaceae</taxon>
        <taxon>Chrysotila</taxon>
    </lineage>
</organism>
<evidence type="ECO:0000256" key="9">
    <source>
        <dbReference type="SAM" id="MobiDB-lite"/>
    </source>
</evidence>
<keyword evidence="4" id="KW-0808">Transferase</keyword>
<keyword evidence="7" id="KW-0456">Lyase</keyword>
<dbReference type="SUPFAM" id="SSF49879">
    <property type="entry name" value="SMAD/FHA domain"/>
    <property type="match status" value="1"/>
</dbReference>
<dbReference type="GO" id="GO:0003677">
    <property type="term" value="F:DNA binding"/>
    <property type="evidence" value="ECO:0007669"/>
    <property type="project" value="InterPro"/>
</dbReference>
<dbReference type="GO" id="GO:0006303">
    <property type="term" value="P:double-strand break repair via nonhomologous end joining"/>
    <property type="evidence" value="ECO:0007669"/>
    <property type="project" value="TreeGrafter"/>
</dbReference>
<feature type="domain" description="BRCT" evidence="10">
    <location>
        <begin position="190"/>
        <end position="280"/>
    </location>
</feature>
<dbReference type="SUPFAM" id="SSF47802">
    <property type="entry name" value="DNA polymerase beta, N-terminal domain-like"/>
    <property type="match status" value="1"/>
</dbReference>
<dbReference type="Gene3D" id="3.30.210.10">
    <property type="entry name" value="DNA polymerase, thumb domain"/>
    <property type="match status" value="1"/>
</dbReference>
<evidence type="ECO:0000256" key="8">
    <source>
        <dbReference type="PIRSR" id="PIRSR622312-50"/>
    </source>
</evidence>
<dbReference type="AlphaFoldDB" id="A0A7S4BFH4"/>
<dbReference type="PROSITE" id="PS50172">
    <property type="entry name" value="BRCT"/>
    <property type="match status" value="1"/>
</dbReference>
<feature type="active site" description="Nucleophile; Schiff-base intermediate with DNA; for 5'-dRP lyase activity" evidence="8">
    <location>
        <position position="590"/>
    </location>
</feature>
<dbReference type="EMBL" id="HBIZ01026832">
    <property type="protein sequence ID" value="CAE0764377.1"/>
    <property type="molecule type" value="Transcribed_RNA"/>
</dbReference>
<feature type="compositionally biased region" description="Gly residues" evidence="9">
    <location>
        <begin position="302"/>
        <end position="320"/>
    </location>
</feature>
<dbReference type="Pfam" id="PF14792">
    <property type="entry name" value="DNA_pol_B_palm"/>
    <property type="match status" value="1"/>
</dbReference>
<dbReference type="InterPro" id="IPR029398">
    <property type="entry name" value="PolB_thumb"/>
</dbReference>
<feature type="compositionally biased region" description="Low complexity" evidence="9">
    <location>
        <begin position="880"/>
        <end position="894"/>
    </location>
</feature>
<evidence type="ECO:0000256" key="6">
    <source>
        <dbReference type="ARBA" id="ARBA00022705"/>
    </source>
</evidence>
<feature type="region of interest" description="Disordered" evidence="9">
    <location>
        <begin position="282"/>
        <end position="370"/>
    </location>
</feature>
<dbReference type="Gene3D" id="1.10.150.20">
    <property type="entry name" value="5' to 3' exonuclease, C-terminal subdomain"/>
    <property type="match status" value="1"/>
</dbReference>
<dbReference type="InterPro" id="IPR036420">
    <property type="entry name" value="BRCT_dom_sf"/>
</dbReference>
<sequence>MQLVSIPCPKDLAKGHLQQTVDIGPPGATLGRGLYGLQDRRISRRHASIKRLVSSLGSSVCLVESIGSNPLQIRHPDGSTSLVSRGENSEMQPGDELQLLPNEYCFVLRLDTPERAAQPKRSREELSTDTALHEPSSTCAPKRPAGAAKGLGTDDARGHARAESAPPNPQHQPFLARTQPSRSPNGGQHCAGAFFSGVALCVVRGGALTPARKACVEQVLRRQGGRVVEAVAAATHVLLDARRSPLDVRELAAVLAERPRDAWPAVHTEDWVSRCSQRRERADDMNVHPLMPLPGGDDGGDGSDGGDGGDGGDGTGGTVGGDVADQQDGHAGRLAQLEDGREEELRVQTDDEAGAAASQAPRCATDDQGVHVKERDVAKAGANTGGDEGALQCPEDGISGHECDEQVRGAALADRRQCRHAVSALQSLPMARLTQSVAPAATTERAAEGAATDCGAACMHSAPATPSSPAPCGSSDSSPFSCGSSRGELKRGSVVAGGDGSSEDDAEGDAAPGLALVAAAKQQTLKEALLEVFEQLLRMYKADRVAGQSSRDYHYMQVLSSLRLLPDEFDADDIRALRKLHGVGKATVSKALEVFRTGTLRRAETMAGSARMVALRELTSVYGVGAVRAQQLLSLGISSVAALRERPELQSDATAAYLSHFEELQTAVPRQEIEACAARVARVATRLDARFCVRACGSFRRGEPSSKDVDLLVWIRGQRADDEHAHVLGMLLPALHADGLLVHDLNRSRLGVFEETAYNGICTLGEGSAHRRIDIKVCSEEELPTGLLHFTGSGVFNRFLSRCAIAKGFHLGCHCLYPAARDGRRLGPNVSLATEEDVFVTLGLRYVPPEQRRGKFDLLDNNGIPFFTQGCEGNSLGNTPPKLQLQSPQKLLHM</sequence>
<dbReference type="InterPro" id="IPR002054">
    <property type="entry name" value="DNA-dir_DNA_pol_X"/>
</dbReference>
<keyword evidence="6" id="KW-0235">DNA replication</keyword>
<feature type="compositionally biased region" description="Basic and acidic residues" evidence="9">
    <location>
        <begin position="327"/>
        <end position="349"/>
    </location>
</feature>
<dbReference type="InterPro" id="IPR022312">
    <property type="entry name" value="DNA_pol_X"/>
</dbReference>
<dbReference type="InterPro" id="IPR027421">
    <property type="entry name" value="DNA_pol_lamdba_lyase_dom_sf"/>
</dbReference>
<dbReference type="PANTHER" id="PTHR11276">
    <property type="entry name" value="DNA POLYMERASE TYPE-X FAMILY MEMBER"/>
    <property type="match status" value="1"/>
</dbReference>
<evidence type="ECO:0000313" key="11">
    <source>
        <dbReference type="EMBL" id="CAE0764377.1"/>
    </source>
</evidence>
<proteinExistence type="predicted"/>
<name>A0A7S4BFH4_CHRCT</name>
<evidence type="ECO:0000256" key="4">
    <source>
        <dbReference type="ARBA" id="ARBA00022679"/>
    </source>
</evidence>
<dbReference type="GO" id="GO:0016829">
    <property type="term" value="F:lyase activity"/>
    <property type="evidence" value="ECO:0007669"/>
    <property type="project" value="UniProtKB-KW"/>
</dbReference>
<feature type="compositionally biased region" description="Basic and acidic residues" evidence="9">
    <location>
        <begin position="152"/>
        <end position="162"/>
    </location>
</feature>
<feature type="region of interest" description="Disordered" evidence="9">
    <location>
        <begin position="115"/>
        <end position="187"/>
    </location>
</feature>
<evidence type="ECO:0000259" key="10">
    <source>
        <dbReference type="PROSITE" id="PS50172"/>
    </source>
</evidence>
<protein>
    <recommendedName>
        <fullName evidence="2">DNA polymerase lambda</fullName>
    </recommendedName>
</protein>
<feature type="compositionally biased region" description="Low complexity" evidence="9">
    <location>
        <begin position="462"/>
        <end position="485"/>
    </location>
</feature>
<dbReference type="InterPro" id="IPR008984">
    <property type="entry name" value="SMAD_FHA_dom_sf"/>
</dbReference>
<dbReference type="PRINTS" id="PR00869">
    <property type="entry name" value="DNAPOLX"/>
</dbReference>
<evidence type="ECO:0000256" key="3">
    <source>
        <dbReference type="ARBA" id="ARBA00022634"/>
    </source>
</evidence>
<keyword evidence="3" id="KW-0237">DNA synthesis</keyword>
<feature type="region of interest" description="Disordered" evidence="9">
    <location>
        <begin position="872"/>
        <end position="894"/>
    </location>
</feature>
<dbReference type="InterPro" id="IPR001357">
    <property type="entry name" value="BRCT_dom"/>
</dbReference>
<evidence type="ECO:0000256" key="2">
    <source>
        <dbReference type="ARBA" id="ARBA00016513"/>
    </source>
</evidence>
<keyword evidence="5" id="KW-0548">Nucleotidyltransferase</keyword>
<dbReference type="InterPro" id="IPR037160">
    <property type="entry name" value="DNA_Pol_thumb_sf"/>
</dbReference>
<evidence type="ECO:0000256" key="1">
    <source>
        <dbReference type="ARBA" id="ARBA00001936"/>
    </source>
</evidence>
<dbReference type="InterPro" id="IPR043519">
    <property type="entry name" value="NT_sf"/>
</dbReference>
<dbReference type="Gene3D" id="3.30.460.10">
    <property type="entry name" value="Beta Polymerase, domain 2"/>
    <property type="match status" value="1"/>
</dbReference>
<accession>A0A7S4BFH4</accession>
<dbReference type="Gene3D" id="2.60.200.20">
    <property type="match status" value="1"/>
</dbReference>
<dbReference type="SUPFAM" id="SSF81301">
    <property type="entry name" value="Nucleotidyltransferase"/>
    <property type="match status" value="1"/>
</dbReference>
<comment type="cofactor">
    <cofactor evidence="1">
        <name>Mn(2+)</name>
        <dbReference type="ChEBI" id="CHEBI:29035"/>
    </cofactor>
</comment>
<evidence type="ECO:0000256" key="5">
    <source>
        <dbReference type="ARBA" id="ARBA00022695"/>
    </source>
</evidence>
<dbReference type="InterPro" id="IPR028207">
    <property type="entry name" value="DNA_pol_B_palm_palm"/>
</dbReference>
<evidence type="ECO:0000256" key="7">
    <source>
        <dbReference type="ARBA" id="ARBA00023239"/>
    </source>
</evidence>
<dbReference type="GO" id="GO:0003887">
    <property type="term" value="F:DNA-directed DNA polymerase activity"/>
    <property type="evidence" value="ECO:0007669"/>
    <property type="project" value="InterPro"/>
</dbReference>
<dbReference type="Gene3D" id="3.40.50.10190">
    <property type="entry name" value="BRCT domain"/>
    <property type="match status" value="1"/>
</dbReference>
<dbReference type="Gene3D" id="1.10.150.110">
    <property type="entry name" value="DNA polymerase beta, N-terminal domain-like"/>
    <property type="match status" value="1"/>
</dbReference>
<dbReference type="Pfam" id="PF14791">
    <property type="entry name" value="DNA_pol_B_thumb"/>
    <property type="match status" value="1"/>
</dbReference>
<dbReference type="SUPFAM" id="SSF81585">
    <property type="entry name" value="PsbU/PolX domain-like"/>
    <property type="match status" value="1"/>
</dbReference>
<feature type="region of interest" description="Disordered" evidence="9">
    <location>
        <begin position="462"/>
        <end position="508"/>
    </location>
</feature>
<gene>
    <name evidence="11" type="ORF">PCAR00345_LOCUS16989</name>
</gene>
<dbReference type="PRINTS" id="PR00870">
    <property type="entry name" value="DNAPOLXBETA"/>
</dbReference>